<reference evidence="11 12" key="2">
    <citation type="journal article" date="2019" name="Nat. Med.">
        <title>A library of human gut bacterial isolates paired with longitudinal multiomics data enables mechanistic microbiome research.</title>
        <authorList>
            <person name="Poyet M."/>
            <person name="Groussin M."/>
            <person name="Gibbons S.M."/>
            <person name="Avila-Pacheco J."/>
            <person name="Jiang X."/>
            <person name="Kearney S.M."/>
            <person name="Perrotta A.R."/>
            <person name="Berdy B."/>
            <person name="Zhao S."/>
            <person name="Lieberman T.D."/>
            <person name="Swanson P.K."/>
            <person name="Smith M."/>
            <person name="Roesemann S."/>
            <person name="Alexander J.E."/>
            <person name="Rich S.A."/>
            <person name="Livny J."/>
            <person name="Vlamakis H."/>
            <person name="Clish C."/>
            <person name="Bullock K."/>
            <person name="Deik A."/>
            <person name="Scott J."/>
            <person name="Pierce K.A."/>
            <person name="Xavier R.J."/>
            <person name="Alm E.J."/>
        </authorList>
    </citation>
    <scope>NUCLEOTIDE SEQUENCE [LARGE SCALE GENOMIC DNA]</scope>
    <source>
        <strain evidence="9 12">BIOML-A13</strain>
        <strain evidence="10 11">BIOML-A3</strain>
    </source>
</reference>
<keyword evidence="4 5" id="KW-0472">Membrane</keyword>
<dbReference type="Pfam" id="PF24961">
    <property type="entry name" value="NfeD_membrane"/>
    <property type="match status" value="1"/>
</dbReference>
<evidence type="ECO:0000256" key="1">
    <source>
        <dbReference type="ARBA" id="ARBA00004141"/>
    </source>
</evidence>
<keyword evidence="2 5" id="KW-0812">Transmembrane</keyword>
<organism evidence="8">
    <name type="scientific">Phascolarctobacterium faecium</name>
    <dbReference type="NCBI Taxonomy" id="33025"/>
    <lineage>
        <taxon>Bacteria</taxon>
        <taxon>Bacillati</taxon>
        <taxon>Bacillota</taxon>
        <taxon>Negativicutes</taxon>
        <taxon>Acidaminococcales</taxon>
        <taxon>Acidaminococcaceae</taxon>
        <taxon>Phascolarctobacterium</taxon>
    </lineage>
</organism>
<keyword evidence="11" id="KW-1185">Reference proteome</keyword>
<evidence type="ECO:0000256" key="3">
    <source>
        <dbReference type="ARBA" id="ARBA00022989"/>
    </source>
</evidence>
<evidence type="ECO:0000313" key="9">
    <source>
        <dbReference type="EMBL" id="MTT75085.1"/>
    </source>
</evidence>
<dbReference type="EMBL" id="CBDS010000044">
    <property type="protein sequence ID" value="CDB45638.1"/>
    <property type="molecule type" value="Genomic_DNA"/>
</dbReference>
<dbReference type="SUPFAM" id="SSF141322">
    <property type="entry name" value="NfeD domain-like"/>
    <property type="match status" value="1"/>
</dbReference>
<comment type="subcellular location">
    <subcellularLocation>
        <location evidence="1">Membrane</location>
        <topology evidence="1">Multi-pass membrane protein</topology>
    </subcellularLocation>
</comment>
<dbReference type="InterPro" id="IPR012340">
    <property type="entry name" value="NA-bd_OB-fold"/>
</dbReference>
<evidence type="ECO:0000256" key="2">
    <source>
        <dbReference type="ARBA" id="ARBA00022692"/>
    </source>
</evidence>
<accession>R6I633</accession>
<dbReference type="Proteomes" id="UP000484547">
    <property type="component" value="Unassembled WGS sequence"/>
</dbReference>
<dbReference type="Pfam" id="PF01957">
    <property type="entry name" value="NfeD"/>
    <property type="match status" value="1"/>
</dbReference>
<evidence type="ECO:0000313" key="8">
    <source>
        <dbReference type="EMBL" id="CDB45638.1"/>
    </source>
</evidence>
<feature type="transmembrane region" description="Helical" evidence="5">
    <location>
        <begin position="12"/>
        <end position="43"/>
    </location>
</feature>
<evidence type="ECO:0000313" key="12">
    <source>
        <dbReference type="Proteomes" id="UP000484547"/>
    </source>
</evidence>
<dbReference type="GO" id="GO:0005886">
    <property type="term" value="C:plasma membrane"/>
    <property type="evidence" value="ECO:0007669"/>
    <property type="project" value="TreeGrafter"/>
</dbReference>
<feature type="domain" description="NfeD integral membrane" evidence="7">
    <location>
        <begin position="4"/>
        <end position="68"/>
    </location>
</feature>
<comment type="caution">
    <text evidence="8">The sequence shown here is derived from an EMBL/GenBank/DDBJ whole genome shotgun (WGS) entry which is preliminary data.</text>
</comment>
<keyword evidence="3 5" id="KW-1133">Transmembrane helix</keyword>
<evidence type="ECO:0000313" key="10">
    <source>
        <dbReference type="EMBL" id="MTU03216.1"/>
    </source>
</evidence>
<dbReference type="InterPro" id="IPR002810">
    <property type="entry name" value="NfeD-like_C"/>
</dbReference>
<feature type="domain" description="NfeD-like C-terminal" evidence="6">
    <location>
        <begin position="100"/>
        <end position="153"/>
    </location>
</feature>
<protein>
    <submittedName>
        <fullName evidence="8">Nodulation efficiency protein D</fullName>
    </submittedName>
</protein>
<evidence type="ECO:0000256" key="4">
    <source>
        <dbReference type="ARBA" id="ARBA00023136"/>
    </source>
</evidence>
<dbReference type="GeneID" id="49407074"/>
<dbReference type="PANTHER" id="PTHR33507:SF3">
    <property type="entry name" value="INNER MEMBRANE PROTEIN YBBJ"/>
    <property type="match status" value="1"/>
</dbReference>
<accession>A0A3G9GRX1</accession>
<dbReference type="RefSeq" id="WP_021717667.1">
    <property type="nucleotide sequence ID" value="NZ_AP019004.1"/>
</dbReference>
<dbReference type="InterPro" id="IPR056739">
    <property type="entry name" value="NfeD_membrane"/>
</dbReference>
<dbReference type="Proteomes" id="UP000443070">
    <property type="component" value="Unassembled WGS sequence"/>
</dbReference>
<dbReference type="PANTHER" id="PTHR33507">
    <property type="entry name" value="INNER MEMBRANE PROTEIN YBBJ"/>
    <property type="match status" value="1"/>
</dbReference>
<evidence type="ECO:0000313" key="11">
    <source>
        <dbReference type="Proteomes" id="UP000443070"/>
    </source>
</evidence>
<sequence>MPIEYILLGVGIVLLGIEAVVPGFGFFGVTGLISLLAGSYYLLGGGAEAAYILLGVVLALGAVVALLFVYLPAESKWNPFVLWEKQENRHGYTGAEDHSQYLGKRGEVVAPLRPAGTVIIDGERVDVVSFGDYIMPGALVEIVKVEGNKLFVQEVKTN</sequence>
<dbReference type="Gene3D" id="2.40.50.140">
    <property type="entry name" value="Nucleic acid-binding proteins"/>
    <property type="match status" value="1"/>
</dbReference>
<dbReference type="EMBL" id="WNBM01000001">
    <property type="protein sequence ID" value="MTT75085.1"/>
    <property type="molecule type" value="Genomic_DNA"/>
</dbReference>
<evidence type="ECO:0000259" key="7">
    <source>
        <dbReference type="Pfam" id="PF24961"/>
    </source>
</evidence>
<name>A0A3G9GRX1_9FIRM</name>
<dbReference type="InterPro" id="IPR052165">
    <property type="entry name" value="Membrane_assoc_protease"/>
</dbReference>
<gene>
    <name evidence="8" type="ORF">BN533_00764</name>
    <name evidence="9" type="ORF">GMD11_02215</name>
    <name evidence="10" type="ORF">GMD18_02210</name>
</gene>
<evidence type="ECO:0000259" key="6">
    <source>
        <dbReference type="Pfam" id="PF01957"/>
    </source>
</evidence>
<dbReference type="EMBL" id="WNBW01000001">
    <property type="protein sequence ID" value="MTU03216.1"/>
    <property type="molecule type" value="Genomic_DNA"/>
</dbReference>
<feature type="transmembrane region" description="Helical" evidence="5">
    <location>
        <begin position="49"/>
        <end position="71"/>
    </location>
</feature>
<proteinExistence type="predicted"/>
<evidence type="ECO:0000256" key="5">
    <source>
        <dbReference type="SAM" id="Phobius"/>
    </source>
</evidence>
<dbReference type="OrthoDB" id="9806253at2"/>
<reference evidence="8" key="1">
    <citation type="submission" date="2012-11" db="EMBL/GenBank/DDBJ databases">
        <title>Dependencies among metagenomic species, viruses, plasmids and units of genetic variation.</title>
        <authorList>
            <person name="Nielsen H.B."/>
            <person name="Almeida M."/>
            <person name="Juncker A.S."/>
            <person name="Rasmussen S."/>
            <person name="Li J."/>
            <person name="Sunagawa S."/>
            <person name="Plichta D."/>
            <person name="Gautier L."/>
            <person name="Le Chatelier E."/>
            <person name="Peletier E."/>
            <person name="Bonde I."/>
            <person name="Nielsen T."/>
            <person name="Manichanh C."/>
            <person name="Arumugam M."/>
            <person name="Batto J."/>
            <person name="Santos M.B.Q.D."/>
            <person name="Blom N."/>
            <person name="Borruel N."/>
            <person name="Burgdorf K.S."/>
            <person name="Boumezbeur F."/>
            <person name="Casellas F."/>
            <person name="Dore J."/>
            <person name="Guarner F."/>
            <person name="Hansen T."/>
            <person name="Hildebrand F."/>
            <person name="Kaas R.S."/>
            <person name="Kennedy S."/>
            <person name="Kristiansen K."/>
            <person name="Kultima J.R."/>
            <person name="Leonard P."/>
            <person name="Levenez F."/>
            <person name="Lund O."/>
            <person name="Moumen B."/>
            <person name="Le Paslier D."/>
            <person name="Pons N."/>
            <person name="Pedersen O."/>
            <person name="Prifti E."/>
            <person name="Qin J."/>
            <person name="Raes J."/>
            <person name="Tap J."/>
            <person name="Tims S."/>
            <person name="Ussery D.W."/>
            <person name="Yamada T."/>
            <person name="MetaHit consortium"/>
            <person name="Renault P."/>
            <person name="Sicheritz-Ponten T."/>
            <person name="Bork P."/>
            <person name="Wang J."/>
            <person name="Brunak S."/>
            <person name="Ehrlich S.D."/>
        </authorList>
    </citation>
    <scope>NUCLEOTIDE SEQUENCE [LARGE SCALE GENOMIC DNA]</scope>
</reference>
<dbReference type="AlphaFoldDB" id="A0A3G9GRX1"/>